<evidence type="ECO:0000313" key="3">
    <source>
        <dbReference type="EMBL" id="KAK7109572.1"/>
    </source>
</evidence>
<dbReference type="Pfam" id="PF05225">
    <property type="entry name" value="HTH_psq"/>
    <property type="match status" value="1"/>
</dbReference>
<evidence type="ECO:0000313" key="4">
    <source>
        <dbReference type="Proteomes" id="UP001374579"/>
    </source>
</evidence>
<accession>A0AAN9BQ16</accession>
<reference evidence="3 4" key="1">
    <citation type="submission" date="2024-02" db="EMBL/GenBank/DDBJ databases">
        <title>Chromosome-scale genome assembly of the rough periwinkle Littorina saxatilis.</title>
        <authorList>
            <person name="De Jode A."/>
            <person name="Faria R."/>
            <person name="Formenti G."/>
            <person name="Sims Y."/>
            <person name="Smith T.P."/>
            <person name="Tracey A."/>
            <person name="Wood J.M.D."/>
            <person name="Zagrodzka Z.B."/>
            <person name="Johannesson K."/>
            <person name="Butlin R.K."/>
            <person name="Leder E.H."/>
        </authorList>
    </citation>
    <scope>NUCLEOTIDE SEQUENCE [LARGE SCALE GENOMIC DNA]</scope>
    <source>
        <strain evidence="3">Snail1</strain>
        <tissue evidence="3">Muscle</tissue>
    </source>
</reference>
<dbReference type="InterPro" id="IPR009057">
    <property type="entry name" value="Homeodomain-like_sf"/>
</dbReference>
<dbReference type="SUPFAM" id="SSF46689">
    <property type="entry name" value="Homeodomain-like"/>
    <property type="match status" value="2"/>
</dbReference>
<feature type="compositionally biased region" description="Low complexity" evidence="1">
    <location>
        <begin position="347"/>
        <end position="356"/>
    </location>
</feature>
<feature type="compositionally biased region" description="Low complexity" evidence="1">
    <location>
        <begin position="123"/>
        <end position="133"/>
    </location>
</feature>
<feature type="region of interest" description="Disordered" evidence="1">
    <location>
        <begin position="347"/>
        <end position="389"/>
    </location>
</feature>
<feature type="region of interest" description="Disordered" evidence="1">
    <location>
        <begin position="155"/>
        <end position="197"/>
    </location>
</feature>
<dbReference type="GO" id="GO:0003677">
    <property type="term" value="F:DNA binding"/>
    <property type="evidence" value="ECO:0007669"/>
    <property type="project" value="InterPro"/>
</dbReference>
<dbReference type="Proteomes" id="UP001374579">
    <property type="component" value="Unassembled WGS sequence"/>
</dbReference>
<organism evidence="3 4">
    <name type="scientific">Littorina saxatilis</name>
    <dbReference type="NCBI Taxonomy" id="31220"/>
    <lineage>
        <taxon>Eukaryota</taxon>
        <taxon>Metazoa</taxon>
        <taxon>Spiralia</taxon>
        <taxon>Lophotrochozoa</taxon>
        <taxon>Mollusca</taxon>
        <taxon>Gastropoda</taxon>
        <taxon>Caenogastropoda</taxon>
        <taxon>Littorinimorpha</taxon>
        <taxon>Littorinoidea</taxon>
        <taxon>Littorinidae</taxon>
        <taxon>Littorina</taxon>
    </lineage>
</organism>
<feature type="compositionally biased region" description="Polar residues" evidence="1">
    <location>
        <begin position="173"/>
        <end position="182"/>
    </location>
</feature>
<evidence type="ECO:0000259" key="2">
    <source>
        <dbReference type="Pfam" id="PF05225"/>
    </source>
</evidence>
<gene>
    <name evidence="3" type="ORF">V1264_013592</name>
</gene>
<feature type="compositionally biased region" description="Basic residues" evidence="1">
    <location>
        <begin position="376"/>
        <end position="389"/>
    </location>
</feature>
<name>A0AAN9BQ16_9CAEN</name>
<evidence type="ECO:0000256" key="1">
    <source>
        <dbReference type="SAM" id="MobiDB-lite"/>
    </source>
</evidence>
<feature type="domain" description="HTH psq-type" evidence="2">
    <location>
        <begin position="475"/>
        <end position="512"/>
    </location>
</feature>
<proteinExistence type="predicted"/>
<keyword evidence="4" id="KW-1185">Reference proteome</keyword>
<dbReference type="EMBL" id="JBAMIC010000003">
    <property type="protein sequence ID" value="KAK7109572.1"/>
    <property type="molecule type" value="Genomic_DNA"/>
</dbReference>
<dbReference type="Gene3D" id="1.10.10.60">
    <property type="entry name" value="Homeodomain-like"/>
    <property type="match status" value="2"/>
</dbReference>
<feature type="region of interest" description="Disordered" evidence="1">
    <location>
        <begin position="69"/>
        <end position="142"/>
    </location>
</feature>
<comment type="caution">
    <text evidence="3">The sequence shown here is derived from an EMBL/GenBank/DDBJ whole genome shotgun (WGS) entry which is preliminary data.</text>
</comment>
<feature type="region of interest" description="Disordered" evidence="1">
    <location>
        <begin position="293"/>
        <end position="323"/>
    </location>
</feature>
<protein>
    <recommendedName>
        <fullName evidence="2">HTH psq-type domain-containing protein</fullName>
    </recommendedName>
</protein>
<feature type="compositionally biased region" description="Low complexity" evidence="1">
    <location>
        <begin position="364"/>
        <end position="375"/>
    </location>
</feature>
<sequence>MDEDTATRFVSSLVKSIQALCNGYIDFSSSIEVIGHIHLNIDRNLKLNYILTEEVSKSISEDATLFASHSYHSKPPPSVSGIGKDSEGSKRNRRKSHHVPRVDDSEPDPLIISTLPKDIVHASSSSHSGGDDSQTGHFSTLQDSNTSLSMKLERQQATFTHTRDSPDRRKRSTPLSLHNSPSPAAKRNRNSDSNSSSAIQNANFGVIEIKEEPHDDPPVSFGDSATNMAAGQDIQTPDFSNVVMESLDRVGQIEGTQLMASGNVMPMQHHQPFPVMLHASPVVPLSGVQASGFSEPGPSIESLHTPSTSGETITGRRVRKPTEKAVQTPYNFTSYRAKAAKKKATKSASAAAKKSSGGVGFATASRSSKASSRSSKASRGKKKVTASSRKLKIPHCPKSVYRDYSEEDVLEAIELIHGGIPVIDAALKYGIPRATLFNRSRDGCKTHTGRCSEVFSRTHGGLPSLKKRHKHLQYTRESMEKAVEAVHTGMPVIDASILYNIPRATLFIRSAKGCPTHPGRCSTVFSDGKLRRTKVPKYKYSALHEHASKIYGEEMEGNSASFEVLQEVPVVNPATGEIITVKTEPEDKEMAEYDTSATSSLQDVESTQSSVLLDPGTMANPEAVPRVQPVNIVVKIERLSDD</sequence>
<dbReference type="AlphaFoldDB" id="A0AAN9BQ16"/>
<feature type="compositionally biased region" description="Polar residues" evidence="1">
    <location>
        <begin position="302"/>
        <end position="312"/>
    </location>
</feature>
<dbReference type="InterPro" id="IPR007889">
    <property type="entry name" value="HTH_Psq"/>
</dbReference>